<accession>A0A0V0QQ63</accession>
<organism evidence="1 2">
    <name type="scientific">Pseudocohnilembus persalinus</name>
    <name type="common">Ciliate</name>
    <dbReference type="NCBI Taxonomy" id="266149"/>
    <lineage>
        <taxon>Eukaryota</taxon>
        <taxon>Sar</taxon>
        <taxon>Alveolata</taxon>
        <taxon>Ciliophora</taxon>
        <taxon>Intramacronucleata</taxon>
        <taxon>Oligohymenophorea</taxon>
        <taxon>Scuticociliatia</taxon>
        <taxon>Philasterida</taxon>
        <taxon>Pseudocohnilembidae</taxon>
        <taxon>Pseudocohnilembus</taxon>
    </lineage>
</organism>
<gene>
    <name evidence="1" type="ORF">PPERSA_00203</name>
</gene>
<evidence type="ECO:0000313" key="2">
    <source>
        <dbReference type="Proteomes" id="UP000054937"/>
    </source>
</evidence>
<dbReference type="Proteomes" id="UP000054937">
    <property type="component" value="Unassembled WGS sequence"/>
</dbReference>
<proteinExistence type="predicted"/>
<dbReference type="InParanoid" id="A0A0V0QQ63"/>
<dbReference type="EMBL" id="LDAU01000116">
    <property type="protein sequence ID" value="KRX04434.1"/>
    <property type="molecule type" value="Genomic_DNA"/>
</dbReference>
<sequence>MGNLNCKCNEEAIQQEPEMPQSNLTQEKVKIPHISNLKQSFHNNINISPTLYSTYESENSMIKSSRKSFGSISDIDDTNKSHIVSSRCLSKSSYQVGLNQEFVYKPKITEAFLQARNDFKKSNGYAETPAPFLEKDFKSTSSLFQRRKLFEKKLQNLKNQN</sequence>
<evidence type="ECO:0000313" key="1">
    <source>
        <dbReference type="EMBL" id="KRX04434.1"/>
    </source>
</evidence>
<name>A0A0V0QQ63_PSEPJ</name>
<protein>
    <submittedName>
        <fullName evidence="1">Uncharacterized protein</fullName>
    </submittedName>
</protein>
<comment type="caution">
    <text evidence="1">The sequence shown here is derived from an EMBL/GenBank/DDBJ whole genome shotgun (WGS) entry which is preliminary data.</text>
</comment>
<dbReference type="AlphaFoldDB" id="A0A0V0QQ63"/>
<keyword evidence="2" id="KW-1185">Reference proteome</keyword>
<reference evidence="1 2" key="1">
    <citation type="journal article" date="2015" name="Sci. Rep.">
        <title>Genome of the facultative scuticociliatosis pathogen Pseudocohnilembus persalinus provides insight into its virulence through horizontal gene transfer.</title>
        <authorList>
            <person name="Xiong J."/>
            <person name="Wang G."/>
            <person name="Cheng J."/>
            <person name="Tian M."/>
            <person name="Pan X."/>
            <person name="Warren A."/>
            <person name="Jiang C."/>
            <person name="Yuan D."/>
            <person name="Miao W."/>
        </authorList>
    </citation>
    <scope>NUCLEOTIDE SEQUENCE [LARGE SCALE GENOMIC DNA]</scope>
    <source>
        <strain evidence="1">36N120E</strain>
    </source>
</reference>